<dbReference type="EMBL" id="ML119132">
    <property type="protein sequence ID" value="RPB11872.1"/>
    <property type="molecule type" value="Genomic_DNA"/>
</dbReference>
<name>A0A3N4KRE4_9PEZI</name>
<keyword evidence="3" id="KW-1185">Reference proteome</keyword>
<evidence type="ECO:0000259" key="1">
    <source>
        <dbReference type="Pfam" id="PF17648"/>
    </source>
</evidence>
<dbReference type="InterPro" id="IPR048273">
    <property type="entry name" value="Luciferase"/>
</dbReference>
<dbReference type="InterPro" id="IPR040841">
    <property type="entry name" value="Luciferase_dom"/>
</dbReference>
<protein>
    <recommendedName>
        <fullName evidence="1">Luciferase domain-containing protein</fullName>
    </recommendedName>
</protein>
<gene>
    <name evidence="2" type="ORF">P167DRAFT_565499</name>
</gene>
<dbReference type="Proteomes" id="UP000277580">
    <property type="component" value="Unassembled WGS sequence"/>
</dbReference>
<organism evidence="2 3">
    <name type="scientific">Morchella conica CCBAS932</name>
    <dbReference type="NCBI Taxonomy" id="1392247"/>
    <lineage>
        <taxon>Eukaryota</taxon>
        <taxon>Fungi</taxon>
        <taxon>Dikarya</taxon>
        <taxon>Ascomycota</taxon>
        <taxon>Pezizomycotina</taxon>
        <taxon>Pezizomycetes</taxon>
        <taxon>Pezizales</taxon>
        <taxon>Morchellaceae</taxon>
        <taxon>Morchella</taxon>
    </lineage>
</organism>
<proteinExistence type="predicted"/>
<dbReference type="PANTHER" id="PTHR38695">
    <property type="entry name" value="AMINO ACID PERMEASE_ SLC12A DOMAIN-CONTAINING PROTEIN"/>
    <property type="match status" value="1"/>
</dbReference>
<dbReference type="STRING" id="1392247.A0A3N4KRE4"/>
<dbReference type="InParanoid" id="A0A3N4KRE4"/>
<dbReference type="Pfam" id="PF17648">
    <property type="entry name" value="Luciferase"/>
    <property type="match status" value="1"/>
</dbReference>
<accession>A0A3N4KRE4</accession>
<dbReference type="AlphaFoldDB" id="A0A3N4KRE4"/>
<dbReference type="PANTHER" id="PTHR38695:SF1">
    <property type="entry name" value="AMINO ACID PERMEASE_ SLC12A DOMAIN-CONTAINING PROTEIN"/>
    <property type="match status" value="1"/>
</dbReference>
<evidence type="ECO:0000313" key="2">
    <source>
        <dbReference type="EMBL" id="RPB11872.1"/>
    </source>
</evidence>
<reference evidence="2 3" key="1">
    <citation type="journal article" date="2018" name="Nat. Ecol. Evol.">
        <title>Pezizomycetes genomes reveal the molecular basis of ectomycorrhizal truffle lifestyle.</title>
        <authorList>
            <person name="Murat C."/>
            <person name="Payen T."/>
            <person name="Noel B."/>
            <person name="Kuo A."/>
            <person name="Morin E."/>
            <person name="Chen J."/>
            <person name="Kohler A."/>
            <person name="Krizsan K."/>
            <person name="Balestrini R."/>
            <person name="Da Silva C."/>
            <person name="Montanini B."/>
            <person name="Hainaut M."/>
            <person name="Levati E."/>
            <person name="Barry K.W."/>
            <person name="Belfiori B."/>
            <person name="Cichocki N."/>
            <person name="Clum A."/>
            <person name="Dockter R.B."/>
            <person name="Fauchery L."/>
            <person name="Guy J."/>
            <person name="Iotti M."/>
            <person name="Le Tacon F."/>
            <person name="Lindquist E.A."/>
            <person name="Lipzen A."/>
            <person name="Malagnac F."/>
            <person name="Mello A."/>
            <person name="Molinier V."/>
            <person name="Miyauchi S."/>
            <person name="Poulain J."/>
            <person name="Riccioni C."/>
            <person name="Rubini A."/>
            <person name="Sitrit Y."/>
            <person name="Splivallo R."/>
            <person name="Traeger S."/>
            <person name="Wang M."/>
            <person name="Zifcakova L."/>
            <person name="Wipf D."/>
            <person name="Zambonelli A."/>
            <person name="Paolocci F."/>
            <person name="Nowrousian M."/>
            <person name="Ottonello S."/>
            <person name="Baldrian P."/>
            <person name="Spatafora J.W."/>
            <person name="Henrissat B."/>
            <person name="Nagy L.G."/>
            <person name="Aury J.M."/>
            <person name="Wincker P."/>
            <person name="Grigoriev I.V."/>
            <person name="Bonfante P."/>
            <person name="Martin F.M."/>
        </authorList>
    </citation>
    <scope>NUCLEOTIDE SEQUENCE [LARGE SCALE GENOMIC DNA]</scope>
    <source>
        <strain evidence="2 3">CCBAS932</strain>
    </source>
</reference>
<dbReference type="OrthoDB" id="9987011at2759"/>
<feature type="domain" description="Luciferase" evidence="1">
    <location>
        <begin position="182"/>
        <end position="252"/>
    </location>
</feature>
<sequence>METVQLISKFISPPLPSSPSVHTNPSLPPLFTSQPNGYLIFALLVLPALAYLTYKDYNAFLSLGPGGTPSTFLGYLKITALRIITLRNTRVAGPVPEELQDGGYLSPIGVPKRNSKRPIVAGIAPHRQTNQKASKEIYDLLCRSIVELANDHPKKLKMATSCFEKHCSGLFSINGINETCNGEVAHAHPFDGSLHLTLHPKDAKAVIEAGWGERHPLARGGWCTRFVPLNFIMVYAPRTEEEVKTVMDIILAGYGWISGEALSDSNTEFCSERVGVSARTNRDCHPETTSPRNESGVVTGVANMIMETA</sequence>
<evidence type="ECO:0000313" key="3">
    <source>
        <dbReference type="Proteomes" id="UP000277580"/>
    </source>
</evidence>